<sequence length="268" mass="29754">MEGLPNDALLLVLNKLAVQDPPSLLRVICAVKPLYGLAKANPNIWKKAFYGPDLWEDTMTSDERLLFEQQSAELEARLGAMDILNVLQPAAGFKELVEARWVKQNSRPSAMDFMLQDTLRQLSSETDTASFLFAIRLRGSLLAWGYEAPVGGSYLGNAVGAAFWRGVFHRAYASPKAAGMEELIFSAPLINTFQEPWIFFTHVPQTSAKFALTIPEEQGVPDGTKGSSGKNKRERLGFEKDIPCELEMCFREALDNTLALMQHIKLGS</sequence>
<keyword evidence="2" id="KW-1185">Reference proteome</keyword>
<dbReference type="EMBL" id="DF237512">
    <property type="protein sequence ID" value="GAQ89796.1"/>
    <property type="molecule type" value="Genomic_DNA"/>
</dbReference>
<evidence type="ECO:0000313" key="2">
    <source>
        <dbReference type="Proteomes" id="UP000054558"/>
    </source>
</evidence>
<dbReference type="Proteomes" id="UP000054558">
    <property type="component" value="Unassembled WGS sequence"/>
</dbReference>
<organism evidence="1 2">
    <name type="scientific">Klebsormidium nitens</name>
    <name type="common">Green alga</name>
    <name type="synonym">Ulothrix nitens</name>
    <dbReference type="NCBI Taxonomy" id="105231"/>
    <lineage>
        <taxon>Eukaryota</taxon>
        <taxon>Viridiplantae</taxon>
        <taxon>Streptophyta</taxon>
        <taxon>Klebsormidiophyceae</taxon>
        <taxon>Klebsormidiales</taxon>
        <taxon>Klebsormidiaceae</taxon>
        <taxon>Klebsormidium</taxon>
    </lineage>
</organism>
<accession>A0A1Y1ILY8</accession>
<reference evidence="1 2" key="1">
    <citation type="journal article" date="2014" name="Nat. Commun.">
        <title>Klebsormidium flaccidum genome reveals primary factors for plant terrestrial adaptation.</title>
        <authorList>
            <person name="Hori K."/>
            <person name="Maruyama F."/>
            <person name="Fujisawa T."/>
            <person name="Togashi T."/>
            <person name="Yamamoto N."/>
            <person name="Seo M."/>
            <person name="Sato S."/>
            <person name="Yamada T."/>
            <person name="Mori H."/>
            <person name="Tajima N."/>
            <person name="Moriyama T."/>
            <person name="Ikeuchi M."/>
            <person name="Watanabe M."/>
            <person name="Wada H."/>
            <person name="Kobayashi K."/>
            <person name="Saito M."/>
            <person name="Masuda T."/>
            <person name="Sasaki-Sekimoto Y."/>
            <person name="Mashiguchi K."/>
            <person name="Awai K."/>
            <person name="Shimojima M."/>
            <person name="Masuda S."/>
            <person name="Iwai M."/>
            <person name="Nobusawa T."/>
            <person name="Narise T."/>
            <person name="Kondo S."/>
            <person name="Saito H."/>
            <person name="Sato R."/>
            <person name="Murakawa M."/>
            <person name="Ihara Y."/>
            <person name="Oshima-Yamada Y."/>
            <person name="Ohtaka K."/>
            <person name="Satoh M."/>
            <person name="Sonobe K."/>
            <person name="Ishii M."/>
            <person name="Ohtani R."/>
            <person name="Kanamori-Sato M."/>
            <person name="Honoki R."/>
            <person name="Miyazaki D."/>
            <person name="Mochizuki H."/>
            <person name="Umetsu J."/>
            <person name="Higashi K."/>
            <person name="Shibata D."/>
            <person name="Kamiya Y."/>
            <person name="Sato N."/>
            <person name="Nakamura Y."/>
            <person name="Tabata S."/>
            <person name="Ida S."/>
            <person name="Kurokawa K."/>
            <person name="Ohta H."/>
        </authorList>
    </citation>
    <scope>NUCLEOTIDE SEQUENCE [LARGE SCALE GENOMIC DNA]</scope>
    <source>
        <strain evidence="1 2">NIES-2285</strain>
    </source>
</reference>
<dbReference type="AlphaFoldDB" id="A0A1Y1ILY8"/>
<evidence type="ECO:0000313" key="1">
    <source>
        <dbReference type="EMBL" id="GAQ89796.1"/>
    </source>
</evidence>
<gene>
    <name evidence="1" type="ORF">KFL_005630090</name>
</gene>
<proteinExistence type="predicted"/>
<name>A0A1Y1ILY8_KLENI</name>
<dbReference type="OrthoDB" id="1896968at2759"/>
<protein>
    <submittedName>
        <fullName evidence="1">Uncharacterized protein</fullName>
    </submittedName>
</protein>